<dbReference type="InterPro" id="IPR011429">
    <property type="entry name" value="Cyt_c_Planctomycete-type"/>
</dbReference>
<dbReference type="SUPFAM" id="SSF46626">
    <property type="entry name" value="Cytochrome c"/>
    <property type="match status" value="1"/>
</dbReference>
<dbReference type="InterPro" id="IPR011444">
    <property type="entry name" value="DUF1549"/>
</dbReference>
<keyword evidence="5" id="KW-0732">Signal</keyword>
<dbReference type="InterPro" id="IPR036909">
    <property type="entry name" value="Cyt_c-like_dom_sf"/>
</dbReference>
<feature type="compositionally biased region" description="Basic and acidic residues" evidence="4">
    <location>
        <begin position="591"/>
        <end position="601"/>
    </location>
</feature>
<evidence type="ECO:0000256" key="2">
    <source>
        <dbReference type="ARBA" id="ARBA00022837"/>
    </source>
</evidence>
<evidence type="ECO:0000256" key="4">
    <source>
        <dbReference type="SAM" id="MobiDB-lite"/>
    </source>
</evidence>
<protein>
    <submittedName>
        <fullName evidence="7">DUF1553 domain-containing protein</fullName>
    </submittedName>
</protein>
<dbReference type="PANTHER" id="PTHR35889">
    <property type="entry name" value="CYCLOINULO-OLIGOSACCHARIDE FRUCTANOTRANSFERASE-RELATED"/>
    <property type="match status" value="1"/>
</dbReference>
<keyword evidence="2" id="KW-0106">Calcium</keyword>
<keyword evidence="3" id="KW-1015">Disulfide bond</keyword>
<dbReference type="Pfam" id="PF07583">
    <property type="entry name" value="PSCyt2"/>
    <property type="match status" value="1"/>
</dbReference>
<dbReference type="GO" id="GO:0009055">
    <property type="term" value="F:electron transfer activity"/>
    <property type="evidence" value="ECO:0007669"/>
    <property type="project" value="InterPro"/>
</dbReference>
<dbReference type="GO" id="GO:0020037">
    <property type="term" value="F:heme binding"/>
    <property type="evidence" value="ECO:0007669"/>
    <property type="project" value="InterPro"/>
</dbReference>
<accession>A0AAU7C7K6</accession>
<reference evidence="7" key="1">
    <citation type="submission" date="2024-05" db="EMBL/GenBank/DDBJ databases">
        <title>Planctomycetes of the genus Singulisphaera possess chitinolytic capabilities.</title>
        <authorList>
            <person name="Ivanova A."/>
        </authorList>
    </citation>
    <scope>NUCLEOTIDE SEQUENCE</scope>
    <source>
        <strain evidence="7">Ch08T</strain>
    </source>
</reference>
<name>A0AAU7C7K6_9BACT</name>
<feature type="region of interest" description="Disordered" evidence="4">
    <location>
        <begin position="558"/>
        <end position="601"/>
    </location>
</feature>
<dbReference type="InterPro" id="IPR022655">
    <property type="entry name" value="DUF1553"/>
</dbReference>
<gene>
    <name evidence="7" type="ORF">V5E97_23095</name>
</gene>
<dbReference type="SMART" id="SM00607">
    <property type="entry name" value="FTP"/>
    <property type="match status" value="1"/>
</dbReference>
<keyword evidence="1" id="KW-0479">Metal-binding</keyword>
<evidence type="ECO:0000256" key="3">
    <source>
        <dbReference type="ARBA" id="ARBA00023157"/>
    </source>
</evidence>
<dbReference type="Pfam" id="PF07635">
    <property type="entry name" value="PSCyt1"/>
    <property type="match status" value="1"/>
</dbReference>
<dbReference type="SUPFAM" id="SSF49785">
    <property type="entry name" value="Galactose-binding domain-like"/>
    <property type="match status" value="1"/>
</dbReference>
<dbReference type="EMBL" id="CP155447">
    <property type="protein sequence ID" value="XBH01236.1"/>
    <property type="molecule type" value="Genomic_DNA"/>
</dbReference>
<evidence type="ECO:0000313" key="7">
    <source>
        <dbReference type="EMBL" id="XBH01236.1"/>
    </source>
</evidence>
<evidence type="ECO:0000256" key="1">
    <source>
        <dbReference type="ARBA" id="ARBA00022723"/>
    </source>
</evidence>
<dbReference type="InterPro" id="IPR008979">
    <property type="entry name" value="Galactose-bd-like_sf"/>
</dbReference>
<feature type="chain" id="PRO_5043638595" evidence="5">
    <location>
        <begin position="34"/>
        <end position="1180"/>
    </location>
</feature>
<dbReference type="Pfam" id="PF07587">
    <property type="entry name" value="PSD1"/>
    <property type="match status" value="1"/>
</dbReference>
<dbReference type="AlphaFoldDB" id="A0AAU7C7K6"/>
<dbReference type="InterPro" id="IPR006585">
    <property type="entry name" value="FTP1"/>
</dbReference>
<dbReference type="Gene3D" id="2.60.120.260">
    <property type="entry name" value="Galactose-binding domain-like"/>
    <property type="match status" value="1"/>
</dbReference>
<organism evidence="7">
    <name type="scientific">Singulisphaera sp. Ch08</name>
    <dbReference type="NCBI Taxonomy" id="3120278"/>
    <lineage>
        <taxon>Bacteria</taxon>
        <taxon>Pseudomonadati</taxon>
        <taxon>Planctomycetota</taxon>
        <taxon>Planctomycetia</taxon>
        <taxon>Isosphaerales</taxon>
        <taxon>Isosphaeraceae</taxon>
        <taxon>Singulisphaera</taxon>
    </lineage>
</organism>
<feature type="compositionally biased region" description="Polar residues" evidence="4">
    <location>
        <begin position="558"/>
        <end position="573"/>
    </location>
</feature>
<dbReference type="RefSeq" id="WP_406693929.1">
    <property type="nucleotide sequence ID" value="NZ_CP155447.1"/>
</dbReference>
<evidence type="ECO:0000256" key="5">
    <source>
        <dbReference type="SAM" id="SignalP"/>
    </source>
</evidence>
<feature type="domain" description="Fucolectin tachylectin-4 pentraxin-1" evidence="6">
    <location>
        <begin position="558"/>
        <end position="693"/>
    </location>
</feature>
<proteinExistence type="predicted"/>
<feature type="signal peptide" evidence="5">
    <location>
        <begin position="1"/>
        <end position="33"/>
    </location>
</feature>
<sequence>MHGTPASTRSIECRFLRSPFAAFVLAMAFAHLAGGGARAGDPPSPSRPIDFNREIRPILSNACFTCHGPDAAKRKGVAKPLRLDNEAGAFADLGGYAAIVRGKPDESELIQRIISDDPIEKMPPKEIGKSLTATEKELLTEWVKQGAPYAKHWSYARPVRSPRPKVTDTSWPKNAVDDFILARLEREKLKPAAEADRFTLIRRLSLDLTGLPPTLEDVDAFQNDTSPDAYDRLVDRLLDKQTYGEHWARMWLDLARYADSAGYADDPPRTIWAYRDYVIRSLNANKPFDRFTIEQLAGDLLPNPTEEQLIATAFHRNTLTNNEGGTNDEEFRNVAVVDRVNTTMAVWMGTTIACAQCHDHKYDPITQEEYFKLFAVFNNTQDRDLKDESPLLSFFSDPQKQRKATLEREVIALRKAIDTPTPELLASQARWEESFPTELRWKPLTPVAMKPQSAAKLSLLEDQSVLVETAGANTDIYTLKVAAEGGRLSALRLETLPHETLPDRGPGHAPGGNFMVSRVLASLTPPGDSKPAGRFVRVEIPGAQKILSLAEVQVFSGSENVSPRGEATQSSTGFEGPPRLAIDGNTNGHYTEGKSTTHTEVSDNPWWELDLKQVQAVDRIAIWNRTDHGLHTRLSGFRISLLDEKREPVWTQVVQAAPHPSAEFPLSRAKDVRFVTALSEDPETSATAADVLNNKKVATQGWGPGGTAGRPRALTLLTAAPLAVAPGSTLTVTIEQVSKRAKHTLGRFRLLVSDDERAGELARTPENVLLVLRTAGADRTDAQHQELARHYRTLVAPELKAERERLAAVEKELAAIKPETSVPVQRELAKADRRKTKLQRRGNYLDQGQEVVEGVPATFPPIPDGRPVDRLALAGWLMSEENPLTARVIANRCWEQIFGAGLVLTSEEFGSQGEQPTHPELLDWLAVELVRGGWDLKGFIKLLVTSAAYRQDSRVGPELLNRDPDNQLLSRGPRFRLSAEMIRDQSLAVSGLLSPTMYGPPVRPPQPSSGLAAAFGGGIDWTTSPGADKYRRGLYTTWRRSNPYPSMATFDAPNREVCIVRRMRTNTPLQALVTLNDPVYIEAAQALARRIAARGGTAAEKARFGFRLCLSRPPSEVEVERLVRLYETTRTPFLKDLKRANDLAANPLGPVPAGSDVAELAAWTVVGNVLLNLDEMLMKR</sequence>
<dbReference type="PANTHER" id="PTHR35889:SF3">
    <property type="entry name" value="F-BOX DOMAIN-CONTAINING PROTEIN"/>
    <property type="match status" value="1"/>
</dbReference>
<evidence type="ECO:0000259" key="6">
    <source>
        <dbReference type="SMART" id="SM00607"/>
    </source>
</evidence>
<dbReference type="GO" id="GO:0046872">
    <property type="term" value="F:metal ion binding"/>
    <property type="evidence" value="ECO:0007669"/>
    <property type="project" value="UniProtKB-KW"/>
</dbReference>
<dbReference type="Pfam" id="PF22633">
    <property type="entry name" value="F5_F8_type_C_2"/>
    <property type="match status" value="1"/>
</dbReference>